<keyword evidence="7 10" id="KW-1133">Transmembrane helix</keyword>
<keyword evidence="8 10" id="KW-0472">Membrane</keyword>
<dbReference type="PANTHER" id="PTHR33695">
    <property type="entry name" value="LIPOPROTEIN SIGNAL PEPTIDASE"/>
    <property type="match status" value="1"/>
</dbReference>
<keyword evidence="3" id="KW-0645">Protease</keyword>
<dbReference type="PROSITE" id="PS00855">
    <property type="entry name" value="SPASE_II"/>
    <property type="match status" value="1"/>
</dbReference>
<evidence type="ECO:0000256" key="3">
    <source>
        <dbReference type="ARBA" id="ARBA00022670"/>
    </source>
</evidence>
<evidence type="ECO:0000256" key="4">
    <source>
        <dbReference type="ARBA" id="ARBA00022692"/>
    </source>
</evidence>
<sequence>MQKSTHARILDESVWLPAVLVAAGIVFADILSKAYFFTHLKEGVTPLFQGLLDLVIHRNYGIVANAPLPQPITIFLTVTVMLLILRGIRKADQTRTYREALALSLILGGAIGNLIDRVLYDFVRDWMLLFGRSAINLADIAIVVGALWYISLKKKSHLARAESS</sequence>
<dbReference type="EMBL" id="JABTTY010000001">
    <property type="protein sequence ID" value="MBE7525236.1"/>
    <property type="molecule type" value="Genomic_DNA"/>
</dbReference>
<evidence type="ECO:0000256" key="5">
    <source>
        <dbReference type="ARBA" id="ARBA00022750"/>
    </source>
</evidence>
<evidence type="ECO:0000256" key="10">
    <source>
        <dbReference type="SAM" id="Phobius"/>
    </source>
</evidence>
<evidence type="ECO:0000313" key="11">
    <source>
        <dbReference type="EMBL" id="MBE7525236.1"/>
    </source>
</evidence>
<reference evidence="11" key="1">
    <citation type="submission" date="2020-05" db="EMBL/GenBank/DDBJ databases">
        <title>High-Quality Genomes of Partial-Nitritation/Anammox System by Hierarchical Clustering Based Hybrid Assembly.</title>
        <authorList>
            <person name="Liu L."/>
            <person name="Wang Y."/>
            <person name="Che Y."/>
            <person name="Chen Y."/>
            <person name="Xia Y."/>
            <person name="Luo R."/>
            <person name="Cheng S.H."/>
            <person name="Zheng C."/>
            <person name="Zhang T."/>
        </authorList>
    </citation>
    <scope>NUCLEOTIDE SEQUENCE</scope>
    <source>
        <strain evidence="11">H1_PAT1</strain>
    </source>
</reference>
<evidence type="ECO:0000256" key="9">
    <source>
        <dbReference type="RuleBase" id="RU004181"/>
    </source>
</evidence>
<dbReference type="AlphaFoldDB" id="A0A928Y6P2"/>
<dbReference type="GO" id="GO:0016020">
    <property type="term" value="C:membrane"/>
    <property type="evidence" value="ECO:0007669"/>
    <property type="project" value="InterPro"/>
</dbReference>
<evidence type="ECO:0000256" key="8">
    <source>
        <dbReference type="ARBA" id="ARBA00023136"/>
    </source>
</evidence>
<accession>A0A928Y6P2</accession>
<gene>
    <name evidence="11" type="ORF">HS096_02495</name>
</gene>
<evidence type="ECO:0000256" key="2">
    <source>
        <dbReference type="ARBA" id="ARBA00022475"/>
    </source>
</evidence>
<evidence type="ECO:0000256" key="7">
    <source>
        <dbReference type="ARBA" id="ARBA00022989"/>
    </source>
</evidence>
<keyword evidence="6" id="KW-0378">Hydrolase</keyword>
<evidence type="ECO:0000256" key="1">
    <source>
        <dbReference type="ARBA" id="ARBA00006139"/>
    </source>
</evidence>
<evidence type="ECO:0000256" key="6">
    <source>
        <dbReference type="ARBA" id="ARBA00022801"/>
    </source>
</evidence>
<name>A0A928Y6P2_UNCKA</name>
<feature type="transmembrane region" description="Helical" evidence="10">
    <location>
        <begin position="68"/>
        <end position="88"/>
    </location>
</feature>
<dbReference type="PRINTS" id="PR00781">
    <property type="entry name" value="LIPOSIGPTASE"/>
</dbReference>
<feature type="transmembrane region" description="Helical" evidence="10">
    <location>
        <begin position="12"/>
        <end position="31"/>
    </location>
</feature>
<dbReference type="Proteomes" id="UP000710385">
    <property type="component" value="Unassembled WGS sequence"/>
</dbReference>
<feature type="transmembrane region" description="Helical" evidence="10">
    <location>
        <begin position="126"/>
        <end position="150"/>
    </location>
</feature>
<dbReference type="GO" id="GO:0006508">
    <property type="term" value="P:proteolysis"/>
    <property type="evidence" value="ECO:0007669"/>
    <property type="project" value="UniProtKB-KW"/>
</dbReference>
<keyword evidence="5" id="KW-0064">Aspartyl protease</keyword>
<comment type="similarity">
    <text evidence="1 9">Belongs to the peptidase A8 family.</text>
</comment>
<organism evidence="11 12">
    <name type="scientific">candidate division WWE3 bacterium</name>
    <dbReference type="NCBI Taxonomy" id="2053526"/>
    <lineage>
        <taxon>Bacteria</taxon>
        <taxon>Katanobacteria</taxon>
    </lineage>
</organism>
<keyword evidence="2" id="KW-1003">Cell membrane</keyword>
<dbReference type="InterPro" id="IPR001872">
    <property type="entry name" value="Peptidase_A8"/>
</dbReference>
<comment type="caution">
    <text evidence="11">The sequence shown here is derived from an EMBL/GenBank/DDBJ whole genome shotgun (WGS) entry which is preliminary data.</text>
</comment>
<proteinExistence type="inferred from homology"/>
<feature type="transmembrane region" description="Helical" evidence="10">
    <location>
        <begin position="100"/>
        <end position="120"/>
    </location>
</feature>
<keyword evidence="4 10" id="KW-0812">Transmembrane</keyword>
<protein>
    <submittedName>
        <fullName evidence="11">Signal peptidase II</fullName>
    </submittedName>
</protein>
<dbReference type="PANTHER" id="PTHR33695:SF1">
    <property type="entry name" value="LIPOPROTEIN SIGNAL PEPTIDASE"/>
    <property type="match status" value="1"/>
</dbReference>
<evidence type="ECO:0000313" key="12">
    <source>
        <dbReference type="Proteomes" id="UP000710385"/>
    </source>
</evidence>
<dbReference type="Pfam" id="PF01252">
    <property type="entry name" value="Peptidase_A8"/>
    <property type="match status" value="1"/>
</dbReference>
<dbReference type="GO" id="GO:0004190">
    <property type="term" value="F:aspartic-type endopeptidase activity"/>
    <property type="evidence" value="ECO:0007669"/>
    <property type="project" value="UniProtKB-KW"/>
</dbReference>